<accession>A0A1E7EXV3</accession>
<organism evidence="3 4">
    <name type="scientific">Fragilariopsis cylindrus CCMP1102</name>
    <dbReference type="NCBI Taxonomy" id="635003"/>
    <lineage>
        <taxon>Eukaryota</taxon>
        <taxon>Sar</taxon>
        <taxon>Stramenopiles</taxon>
        <taxon>Ochrophyta</taxon>
        <taxon>Bacillariophyta</taxon>
        <taxon>Bacillariophyceae</taxon>
        <taxon>Bacillariophycidae</taxon>
        <taxon>Bacillariales</taxon>
        <taxon>Bacillariaceae</taxon>
        <taxon>Fragilariopsis</taxon>
    </lineage>
</organism>
<feature type="domain" description="Glucosamine/galactosamine-6-phosphate isomerase" evidence="2">
    <location>
        <begin position="6"/>
        <end position="118"/>
    </location>
</feature>
<gene>
    <name evidence="3" type="ORF">FRACYDRAFT_220076</name>
</gene>
<dbReference type="InterPro" id="IPR006148">
    <property type="entry name" value="Glc/Gal-6P_isomerase"/>
</dbReference>
<dbReference type="EMBL" id="KV784370">
    <property type="protein sequence ID" value="OEU10791.1"/>
    <property type="molecule type" value="Genomic_DNA"/>
</dbReference>
<feature type="compositionally biased region" description="Basic and acidic residues" evidence="1">
    <location>
        <begin position="37"/>
        <end position="53"/>
    </location>
</feature>
<reference evidence="3 4" key="1">
    <citation type="submission" date="2016-09" db="EMBL/GenBank/DDBJ databases">
        <title>Extensive genetic diversity and differential bi-allelic expression allows diatom success in the polar Southern Ocean.</title>
        <authorList>
            <consortium name="DOE Joint Genome Institute"/>
            <person name="Mock T."/>
            <person name="Otillar R.P."/>
            <person name="Strauss J."/>
            <person name="Dupont C."/>
            <person name="Frickenhaus S."/>
            <person name="Maumus F."/>
            <person name="Mcmullan M."/>
            <person name="Sanges R."/>
            <person name="Schmutz J."/>
            <person name="Toseland A."/>
            <person name="Valas R."/>
            <person name="Veluchamy A."/>
            <person name="Ward B.J."/>
            <person name="Allen A."/>
            <person name="Barry K."/>
            <person name="Falciatore A."/>
            <person name="Ferrante M."/>
            <person name="Fortunato A.E."/>
            <person name="Gloeckner G."/>
            <person name="Gruber A."/>
            <person name="Hipkin R."/>
            <person name="Janech M."/>
            <person name="Kroth P."/>
            <person name="Leese F."/>
            <person name="Lindquist E."/>
            <person name="Lyon B.R."/>
            <person name="Martin J."/>
            <person name="Mayer C."/>
            <person name="Parker M."/>
            <person name="Quesneville H."/>
            <person name="Raymond J."/>
            <person name="Uhlig C."/>
            <person name="Valentin K.U."/>
            <person name="Worden A.Z."/>
            <person name="Armbrust E.V."/>
            <person name="Bowler C."/>
            <person name="Green B."/>
            <person name="Moulton V."/>
            <person name="Van Oosterhout C."/>
            <person name="Grigoriev I."/>
        </authorList>
    </citation>
    <scope>NUCLEOTIDE SEQUENCE [LARGE SCALE GENOMIC DNA]</scope>
    <source>
        <strain evidence="3 4">CCMP1102</strain>
    </source>
</reference>
<dbReference type="Gene3D" id="3.40.50.1360">
    <property type="match status" value="1"/>
</dbReference>
<dbReference type="InterPro" id="IPR039104">
    <property type="entry name" value="6PGL"/>
</dbReference>
<dbReference type="GO" id="GO:0005975">
    <property type="term" value="P:carbohydrate metabolic process"/>
    <property type="evidence" value="ECO:0007669"/>
    <property type="project" value="InterPro"/>
</dbReference>
<evidence type="ECO:0000259" key="2">
    <source>
        <dbReference type="Pfam" id="PF01182"/>
    </source>
</evidence>
<dbReference type="AlphaFoldDB" id="A0A1E7EXV3"/>
<dbReference type="KEGG" id="fcy:FRACYDRAFT_220076"/>
<dbReference type="GO" id="GO:0016740">
    <property type="term" value="F:transferase activity"/>
    <property type="evidence" value="ECO:0007669"/>
    <property type="project" value="UniProtKB-KW"/>
</dbReference>
<dbReference type="InterPro" id="IPR037171">
    <property type="entry name" value="NagB/RpiA_transferase-like"/>
</dbReference>
<dbReference type="Proteomes" id="UP000095751">
    <property type="component" value="Unassembled WGS sequence"/>
</dbReference>
<name>A0A1E7EXV3_9STRA</name>
<protein>
    <submittedName>
        <fullName evidence="3">Nagb/rpia/CoA transferase-like protein</fullName>
    </submittedName>
</protein>
<dbReference type="PANTHER" id="PTHR11054">
    <property type="entry name" value="6-PHOSPHOGLUCONOLACTONASE"/>
    <property type="match status" value="1"/>
</dbReference>
<dbReference type="PANTHER" id="PTHR11054:SF22">
    <property type="entry name" value="6-PHOSPHOGLUCONOLACTONASE 3, CHLOROPLASTIC"/>
    <property type="match status" value="1"/>
</dbReference>
<keyword evidence="3" id="KW-0808">Transferase</keyword>
<evidence type="ECO:0000313" key="4">
    <source>
        <dbReference type="Proteomes" id="UP000095751"/>
    </source>
</evidence>
<sequence length="157" mass="17428">MKEVLQQQQLDLAVLGFGPDGHTCSLFPGHPLIALEEDKSSSSSSDKKSRRWVESIIDSPKPPPRRITLSLSFLNEQTRHIILCGAGASKQPILNDVFEGKKFLDNPAVVVDDDNNKTFQSYHPKMVSPPPYPCSMVVPTESLTWIVDTNAMHGEKE</sequence>
<dbReference type="Pfam" id="PF01182">
    <property type="entry name" value="Glucosamine_iso"/>
    <property type="match status" value="1"/>
</dbReference>
<feature type="region of interest" description="Disordered" evidence="1">
    <location>
        <begin position="37"/>
        <end position="59"/>
    </location>
</feature>
<evidence type="ECO:0000313" key="3">
    <source>
        <dbReference type="EMBL" id="OEU10791.1"/>
    </source>
</evidence>
<keyword evidence="4" id="KW-1185">Reference proteome</keyword>
<dbReference type="InParanoid" id="A0A1E7EXV3"/>
<dbReference type="SUPFAM" id="SSF100950">
    <property type="entry name" value="NagB/RpiA/CoA transferase-like"/>
    <property type="match status" value="1"/>
</dbReference>
<evidence type="ECO:0000256" key="1">
    <source>
        <dbReference type="SAM" id="MobiDB-lite"/>
    </source>
</evidence>
<proteinExistence type="predicted"/>
<dbReference type="OrthoDB" id="432544at2759"/>